<keyword evidence="8" id="KW-1185">Reference proteome</keyword>
<evidence type="ECO:0000256" key="3">
    <source>
        <dbReference type="ARBA" id="ARBA00022729"/>
    </source>
</evidence>
<keyword evidence="5" id="KW-0812">Transmembrane</keyword>
<dbReference type="PROSITE" id="PS50847">
    <property type="entry name" value="GRAM_POS_ANCHORING"/>
    <property type="match status" value="1"/>
</dbReference>
<keyword evidence="5" id="KW-0472">Membrane</keyword>
<dbReference type="RefSeq" id="WP_209533197.1">
    <property type="nucleotide sequence ID" value="NZ_JAEEGA010000036.1"/>
</dbReference>
<dbReference type="EMBL" id="JAEEGA010000036">
    <property type="protein sequence ID" value="MBP1044616.1"/>
    <property type="molecule type" value="Genomic_DNA"/>
</dbReference>
<accession>A0A940PJB0</accession>
<dbReference type="AlphaFoldDB" id="A0A940PJB0"/>
<feature type="domain" description="Gram-positive cocci surface proteins LPxTG" evidence="6">
    <location>
        <begin position="196"/>
        <end position="233"/>
    </location>
</feature>
<sequence length="233" mass="26810">MKKARKWYRLILGILLIGGLFFGKSAVIEAATLPSGLVIADDSGIVVSREGDYFVDMPNVLPGDVYTKEITIRSTDEKEPFDIGLRVKKISSNGEIDFNAHVKVLLELEGKEIYNGPLLGNGKFDWRKESLPLGSYEFGTDRVLKATFTVDQKLTAENYEKESEMKYEWKFIAMRDDKVIDKPKPEEEIKKPLIRLPQTGEEWRNLIYKVLVGFLLILIALLLWKQKRREQER</sequence>
<evidence type="ECO:0000259" key="6">
    <source>
        <dbReference type="PROSITE" id="PS50847"/>
    </source>
</evidence>
<proteinExistence type="predicted"/>
<comment type="caution">
    <text evidence="7">The sequence shown here is derived from an EMBL/GenBank/DDBJ whole genome shotgun (WGS) entry which is preliminary data.</text>
</comment>
<protein>
    <submittedName>
        <fullName evidence="7">Cell wall protein</fullName>
    </submittedName>
</protein>
<gene>
    <name evidence="7" type="ORF">I6N95_26755</name>
</gene>
<keyword evidence="2" id="KW-0964">Secreted</keyword>
<dbReference type="Proteomes" id="UP000674938">
    <property type="component" value="Unassembled WGS sequence"/>
</dbReference>
<evidence type="ECO:0000256" key="4">
    <source>
        <dbReference type="ARBA" id="ARBA00023088"/>
    </source>
</evidence>
<keyword evidence="1" id="KW-0134">Cell wall</keyword>
<keyword evidence="4" id="KW-0572">Peptidoglycan-anchor</keyword>
<evidence type="ECO:0000256" key="1">
    <source>
        <dbReference type="ARBA" id="ARBA00022512"/>
    </source>
</evidence>
<dbReference type="InterPro" id="IPR019931">
    <property type="entry name" value="LPXTG_anchor"/>
</dbReference>
<reference evidence="7" key="1">
    <citation type="submission" date="2020-12" db="EMBL/GenBank/DDBJ databases">
        <title>Vagococcus allomyrinae sp. nov. and Enterococcus lavae sp. nov., isolated from the larvae of Allomyrina dichotoma.</title>
        <authorList>
            <person name="Lee S.D."/>
        </authorList>
    </citation>
    <scope>NUCLEOTIDE SEQUENCE</scope>
    <source>
        <strain evidence="7">BWB3-3</strain>
    </source>
</reference>
<keyword evidence="5" id="KW-1133">Transmembrane helix</keyword>
<name>A0A940PJB0_9ENTE</name>
<feature type="transmembrane region" description="Helical" evidence="5">
    <location>
        <begin position="206"/>
        <end position="224"/>
    </location>
</feature>
<organism evidence="7 8">
    <name type="scientific">Vagococcus allomyrinae</name>
    <dbReference type="NCBI Taxonomy" id="2794353"/>
    <lineage>
        <taxon>Bacteria</taxon>
        <taxon>Bacillati</taxon>
        <taxon>Bacillota</taxon>
        <taxon>Bacilli</taxon>
        <taxon>Lactobacillales</taxon>
        <taxon>Enterococcaceae</taxon>
        <taxon>Vagococcus</taxon>
    </lineage>
</organism>
<evidence type="ECO:0000256" key="5">
    <source>
        <dbReference type="SAM" id="Phobius"/>
    </source>
</evidence>
<evidence type="ECO:0000313" key="8">
    <source>
        <dbReference type="Proteomes" id="UP000674938"/>
    </source>
</evidence>
<evidence type="ECO:0000313" key="7">
    <source>
        <dbReference type="EMBL" id="MBP1044616.1"/>
    </source>
</evidence>
<keyword evidence="3" id="KW-0732">Signal</keyword>
<evidence type="ECO:0000256" key="2">
    <source>
        <dbReference type="ARBA" id="ARBA00022525"/>
    </source>
</evidence>